<dbReference type="InterPro" id="IPR036390">
    <property type="entry name" value="WH_DNA-bd_sf"/>
</dbReference>
<keyword evidence="3" id="KW-0804">Transcription</keyword>
<reference evidence="5" key="1">
    <citation type="submission" date="2021-01" db="EMBL/GenBank/DDBJ databases">
        <title>Whole genome shotgun sequence of Actinoplanes siamensis NBRC 109076.</title>
        <authorList>
            <person name="Komaki H."/>
            <person name="Tamura T."/>
        </authorList>
    </citation>
    <scope>NUCLEOTIDE SEQUENCE</scope>
    <source>
        <strain evidence="5">NBRC 109076</strain>
    </source>
</reference>
<name>A0A919NE54_9ACTN</name>
<evidence type="ECO:0000259" key="4">
    <source>
        <dbReference type="PROSITE" id="PS50995"/>
    </source>
</evidence>
<keyword evidence="1" id="KW-0805">Transcription regulation</keyword>
<dbReference type="PROSITE" id="PS01117">
    <property type="entry name" value="HTH_MARR_1"/>
    <property type="match status" value="1"/>
</dbReference>
<dbReference type="Gene3D" id="1.10.10.10">
    <property type="entry name" value="Winged helix-like DNA-binding domain superfamily/Winged helix DNA-binding domain"/>
    <property type="match status" value="1"/>
</dbReference>
<dbReference type="GO" id="GO:0003700">
    <property type="term" value="F:DNA-binding transcription factor activity"/>
    <property type="evidence" value="ECO:0007669"/>
    <property type="project" value="InterPro"/>
</dbReference>
<protein>
    <recommendedName>
        <fullName evidence="4">HTH marR-type domain-containing protein</fullName>
    </recommendedName>
</protein>
<comment type="caution">
    <text evidence="5">The sequence shown here is derived from an EMBL/GenBank/DDBJ whole genome shotgun (WGS) entry which is preliminary data.</text>
</comment>
<evidence type="ECO:0000256" key="2">
    <source>
        <dbReference type="ARBA" id="ARBA00023125"/>
    </source>
</evidence>
<evidence type="ECO:0000256" key="3">
    <source>
        <dbReference type="ARBA" id="ARBA00023163"/>
    </source>
</evidence>
<dbReference type="CDD" id="cd00090">
    <property type="entry name" value="HTH_ARSR"/>
    <property type="match status" value="1"/>
</dbReference>
<feature type="domain" description="HTH marR-type" evidence="4">
    <location>
        <begin position="1"/>
        <end position="137"/>
    </location>
</feature>
<sequence length="153" mass="16651">MTRELLATMREVLKAIRLLKQDRSTTFAAVPVGTVGVLSEIRTRESGGCHAKELAAEHGLDPSTISRSIAALVRAGLVVRSADPSDGRASTLHLTEQGRDVLDAAQAHYEARLSAALRDWSPEEINDFAAALRRFARDLIDQHNDAPELEAAR</sequence>
<dbReference type="AlphaFoldDB" id="A0A919NE54"/>
<dbReference type="InterPro" id="IPR039422">
    <property type="entry name" value="MarR/SlyA-like"/>
</dbReference>
<dbReference type="InterPro" id="IPR023187">
    <property type="entry name" value="Tscrpt_reg_MarR-type_CS"/>
</dbReference>
<keyword evidence="6" id="KW-1185">Reference proteome</keyword>
<dbReference type="SUPFAM" id="SSF46785">
    <property type="entry name" value="Winged helix' DNA-binding domain"/>
    <property type="match status" value="1"/>
</dbReference>
<dbReference type="InterPro" id="IPR000835">
    <property type="entry name" value="HTH_MarR-typ"/>
</dbReference>
<organism evidence="5 6">
    <name type="scientific">Actinoplanes siamensis</name>
    <dbReference type="NCBI Taxonomy" id="1223317"/>
    <lineage>
        <taxon>Bacteria</taxon>
        <taxon>Bacillati</taxon>
        <taxon>Actinomycetota</taxon>
        <taxon>Actinomycetes</taxon>
        <taxon>Micromonosporales</taxon>
        <taxon>Micromonosporaceae</taxon>
        <taxon>Actinoplanes</taxon>
    </lineage>
</organism>
<evidence type="ECO:0000313" key="6">
    <source>
        <dbReference type="Proteomes" id="UP000629619"/>
    </source>
</evidence>
<evidence type="ECO:0000313" key="5">
    <source>
        <dbReference type="EMBL" id="GIF09582.1"/>
    </source>
</evidence>
<accession>A0A919NE54</accession>
<keyword evidence="2" id="KW-0238">DNA-binding</keyword>
<dbReference type="Pfam" id="PF12802">
    <property type="entry name" value="MarR_2"/>
    <property type="match status" value="1"/>
</dbReference>
<dbReference type="PANTHER" id="PTHR33164:SF57">
    <property type="entry name" value="MARR-FAMILY TRANSCRIPTIONAL REGULATOR"/>
    <property type="match status" value="1"/>
</dbReference>
<proteinExistence type="predicted"/>
<dbReference type="PROSITE" id="PS50995">
    <property type="entry name" value="HTH_MARR_2"/>
    <property type="match status" value="1"/>
</dbReference>
<dbReference type="Proteomes" id="UP000629619">
    <property type="component" value="Unassembled WGS sequence"/>
</dbReference>
<gene>
    <name evidence="5" type="ORF">Asi03nite_71200</name>
</gene>
<dbReference type="SMART" id="SM00347">
    <property type="entry name" value="HTH_MARR"/>
    <property type="match status" value="1"/>
</dbReference>
<evidence type="ECO:0000256" key="1">
    <source>
        <dbReference type="ARBA" id="ARBA00023015"/>
    </source>
</evidence>
<dbReference type="EMBL" id="BOMW01000092">
    <property type="protein sequence ID" value="GIF09582.1"/>
    <property type="molecule type" value="Genomic_DNA"/>
</dbReference>
<dbReference type="RefSeq" id="WP_203684879.1">
    <property type="nucleotide sequence ID" value="NZ_BOMW01000092.1"/>
</dbReference>
<dbReference type="InterPro" id="IPR011991">
    <property type="entry name" value="ArsR-like_HTH"/>
</dbReference>
<dbReference type="GO" id="GO:0003677">
    <property type="term" value="F:DNA binding"/>
    <property type="evidence" value="ECO:0007669"/>
    <property type="project" value="UniProtKB-KW"/>
</dbReference>
<dbReference type="PANTHER" id="PTHR33164">
    <property type="entry name" value="TRANSCRIPTIONAL REGULATOR, MARR FAMILY"/>
    <property type="match status" value="1"/>
</dbReference>
<dbReference type="GO" id="GO:0006950">
    <property type="term" value="P:response to stress"/>
    <property type="evidence" value="ECO:0007669"/>
    <property type="project" value="TreeGrafter"/>
</dbReference>
<dbReference type="InterPro" id="IPR036388">
    <property type="entry name" value="WH-like_DNA-bd_sf"/>
</dbReference>